<feature type="region of interest" description="Disordered" evidence="1">
    <location>
        <begin position="1544"/>
        <end position="1563"/>
    </location>
</feature>
<organism evidence="2 3">
    <name type="scientific">Plasmodium relictum</name>
    <dbReference type="NCBI Taxonomy" id="85471"/>
    <lineage>
        <taxon>Eukaryota</taxon>
        <taxon>Sar</taxon>
        <taxon>Alveolata</taxon>
        <taxon>Apicomplexa</taxon>
        <taxon>Aconoidasida</taxon>
        <taxon>Haemosporida</taxon>
        <taxon>Plasmodiidae</taxon>
        <taxon>Plasmodium</taxon>
        <taxon>Plasmodium (Haemamoeba)</taxon>
    </lineage>
</organism>
<keyword evidence="3" id="KW-1185">Reference proteome</keyword>
<proteinExistence type="predicted"/>
<protein>
    <submittedName>
        <fullName evidence="2">Uncharacterized protein</fullName>
    </submittedName>
</protein>
<dbReference type="OrthoDB" id="383482at2759"/>
<dbReference type="VEuPathDB" id="PlasmoDB:PRELSG_0931800"/>
<dbReference type="RefSeq" id="XP_028533219.1">
    <property type="nucleotide sequence ID" value="XM_028676762.1"/>
</dbReference>
<dbReference type="Proteomes" id="UP000220158">
    <property type="component" value="Chromosome 9"/>
</dbReference>
<sequence>MLDKVSHEKSKKCAHNKVRSKSISFLLFFKKNKKKKDSPNYVSAIDRKSYFQNSEEDEKKEISEKSSIKIMENRNNERPLQTIQKSESLLKNEINENINDHNEFQKKDFHLKKKRESFFKKINILQKFKNYKIKKTTSTFHTFNDKISYSENYNKNGKSNNLEYKENNNMTSEFYNNLNKSKSYSIKHEFNSIKSKAQRLKKKINLKKKSKSKLMFNKDYNSEIIHNDNMVIMLNEAHSIKNNFKRENSLEYDEKSNNYEFKGNTFSDKNNISNSNETIDKSKNNEMCSDLLYKKTIENNNEYIMNSNKNSIDINEHSSKVKREDFIISYDNKSSQNSIDKANANLNYKFNCMNDKNSEKYKRIKEDSSKKNNDQMIRNIKHNISNNLNSINNFLIYKNNENIHLNVNEKINKIGDKKNEEFNCKKERNIVDFPNKKKDIFEYENIERTYNDSVYNLNKTNNVDEKNFFICNKFDKEQTNEKEIILKLMYNNNGIYFNKDEHMNSSLYFEDKKPNYECIEKNKNVASSENINKNKDIYKNTKTTFQKKLPKNTNNNFNKKFHSVNNFHRDKIQGINTITNNSGLNKNINLNILSKSYNKNMNRHFIQSVNNDSNTNEIKNNLHNDFLNLKYKNSSSSNIIKKNNQNDISKNENLGEEKSSIISKYFINPLYNLFLQSREDVVDNSNIKESEKIDSFKITKNYTNELQKTYKTMYDICDSSYANNQCYGINNRKSNELQYINSYNNYNLNSCMTNNNLKSKNYLFINNKIKDENDKRINYLSNFNKNIVENKIIQNDHVKNIPTSDINYLNKNAQIVYLDNTYYNNDNFNSKILKEEYLKCVENRNYSCINTGNINHFNTPIKNNSIILYDNSSINNGNKNCYIKNNITDKSSIFNNIFTNNNNSTNNKVINNYESNGLKKECASDWHFSNEKRNYSGNKNSHIYNMKNCSNHTNSILINHIDNFNDDNQKNFYVNDFNFQKPFNNLRKENDINENINYNNNIIGYNGKVNDKMPENDEYLKKFVYLQKNRQLLNKNYSNYNCVYSSDLESNQRYDNNIIHKSRNEYMKNNFSSDLNDLKNENNLTKFHSFSIDHSSICLSKDKMKTEISSVFKNNHKHNTKRTKSLNQIRMSNFNPNSLDIYQESYIKSKNENNNYINCNNCNESSYHINHENMIRRDGKFFINNSNNELKDFSQKDIIVYSKDNIISKNFKNENKYTQQRNKSCKLFIKNRDSDDSNSSNIKNDNNYNNETIIKNDNIPYETYEEGEALWLNNYTHIEEDLYGEKNNMIAKDAAAEKYNYFNSLNIKKNSDFINNKIILEKNKENGLYNIVSGLSDNLKNVKENQEDIFISHQYNLSNDNEKATSENDYLRNEIIRYYNKIKKKKNYYSSLEINTYSDISQCEKLYRSDYISQKKKKNTKLKKKHAHEEKRINNNTNIKCNMVKKENCTHDKLKKMEMKEKENKKIKNTTLKKNISIENNIVEKRIDTKSMFRSSSPFKIGKNNFIYNSIIDNNKNRNIKNLNINKMKSIKNSCNFKEEMDYKKGNINPGNSKQIYDSSKSKQTCSEVNKSITKEKNGNNEIRKHESYSILVKKGNYNSENGSIAKFHEQLKEYNELRNSTKKENTRNIIKKKKKKKEINQKIIEKIVLTNSSKSNKIEKKKKKRKGILYKQINESNANLKDKSEINFSDQNDSILSNKCVKDKLNTNSSFLNEKSRDSIHECSNRNNNNLTNIEEDSMLYKNCNKRIIYLKNEKINSALKKNELLNLPEISFLYKEVKIMNHILSNINNFNFLNSLKISDLIYIEKNFINNNIYINKQIITSNTKNNKLNETSEDDIMYDNNFSIIHLKQDIIYLKKNYLKIILNVLINNISSFYEIKAAIILLKFFISIEDSCKVFPSLYPLSLINALIQKFRLKIHKKNRKKDDISNVNLEYNSKKLPFNYLFICDGKNYLCINDDSLKSKTYKSKIKLNNLIGYYHYINLNRLTYYLEKTNDNITIQ</sequence>
<feature type="compositionally biased region" description="Polar residues" evidence="1">
    <location>
        <begin position="1549"/>
        <end position="1563"/>
    </location>
</feature>
<reference evidence="2 3" key="1">
    <citation type="submission" date="2015-04" db="EMBL/GenBank/DDBJ databases">
        <authorList>
            <consortium name="Pathogen Informatics"/>
        </authorList>
    </citation>
    <scope>NUCLEOTIDE SEQUENCE [LARGE SCALE GENOMIC DNA]</scope>
    <source>
        <strain evidence="2 3">SGS1</strain>
    </source>
</reference>
<name>A0A1J1H5M8_PLARL</name>
<dbReference type="GeneID" id="39736330"/>
<gene>
    <name evidence="2" type="ORF">PRELSG_0931800</name>
</gene>
<dbReference type="KEGG" id="prel:PRELSG_0931800"/>
<accession>A0A1J1H5M8</accession>
<evidence type="ECO:0000313" key="2">
    <source>
        <dbReference type="EMBL" id="CRH00215.1"/>
    </source>
</evidence>
<evidence type="ECO:0000256" key="1">
    <source>
        <dbReference type="SAM" id="MobiDB-lite"/>
    </source>
</evidence>
<dbReference type="EMBL" id="LN835304">
    <property type="protein sequence ID" value="CRH00215.1"/>
    <property type="molecule type" value="Genomic_DNA"/>
</dbReference>
<evidence type="ECO:0000313" key="3">
    <source>
        <dbReference type="Proteomes" id="UP000220158"/>
    </source>
</evidence>